<dbReference type="Pfam" id="PF02698">
    <property type="entry name" value="DUF218"/>
    <property type="match status" value="1"/>
</dbReference>
<accession>A0A6N1X7E2</accession>
<feature type="domain" description="DUF218" evidence="2">
    <location>
        <begin position="69"/>
        <end position="230"/>
    </location>
</feature>
<reference evidence="3 4" key="1">
    <citation type="submission" date="2020-06" db="EMBL/GenBank/DDBJ databases">
        <title>Acidovorax antarctica sp. nov., isolated from Corinth ice sheet soil, Antarctic Fields Peninsula.</title>
        <authorList>
            <person name="Xu Q."/>
            <person name="Peng F."/>
        </authorList>
    </citation>
    <scope>NUCLEOTIDE SEQUENCE [LARGE SCALE GENOMIC DNA]</scope>
    <source>
        <strain evidence="3 4">16-35-5</strain>
        <plasmid evidence="3 4">unnamed1</plasmid>
    </source>
</reference>
<dbReference type="InterPro" id="IPR014729">
    <property type="entry name" value="Rossmann-like_a/b/a_fold"/>
</dbReference>
<dbReference type="GO" id="GO:0005886">
    <property type="term" value="C:plasma membrane"/>
    <property type="evidence" value="ECO:0007669"/>
    <property type="project" value="TreeGrafter"/>
</dbReference>
<evidence type="ECO:0000313" key="4">
    <source>
        <dbReference type="Proteomes" id="UP000509579"/>
    </source>
</evidence>
<dbReference type="KEGG" id="aant:HUK68_20320"/>
<feature type="transmembrane region" description="Helical" evidence="1">
    <location>
        <begin position="28"/>
        <end position="49"/>
    </location>
</feature>
<keyword evidence="3" id="KW-0614">Plasmid</keyword>
<keyword evidence="1" id="KW-0812">Transmembrane</keyword>
<keyword evidence="4" id="KW-1185">Reference proteome</keyword>
<dbReference type="Proteomes" id="UP000509579">
    <property type="component" value="Plasmid unnamed1"/>
</dbReference>
<protein>
    <submittedName>
        <fullName evidence="3">YdcF family protein</fullName>
    </submittedName>
</protein>
<keyword evidence="1" id="KW-0472">Membrane</keyword>
<organism evidence="3 4">
    <name type="scientific">Comamonas antarctica</name>
    <dbReference type="NCBI Taxonomy" id="2743470"/>
    <lineage>
        <taxon>Bacteria</taxon>
        <taxon>Pseudomonadati</taxon>
        <taxon>Pseudomonadota</taxon>
        <taxon>Betaproteobacteria</taxon>
        <taxon>Burkholderiales</taxon>
        <taxon>Comamonadaceae</taxon>
        <taxon>Comamonas</taxon>
    </lineage>
</organism>
<geneLocation type="plasmid" evidence="3 4">
    <name>unnamed1</name>
</geneLocation>
<sequence length="263" mass="27692">MTFGLLLLIALLAAACSALRWCGAGKALYALAALLFLGIGCGYVPGWLLDPLQTAYDAKPAPAWAQRNAIVVLGGGTEKIGATGRIEPGAAAHARIAEAAALQRDCRAHSPHCKILLSGGDARQHGSPDAAVYRQALLALGLAGDDVLIEPYSTSTWQHARFASDVLQHFAPDRVVLVSSGVHLRRSQLYFAHFGIDALQARAGYLNAVKSPLPLAHNFMATDAALHEYIDMARYRARIATGELARPRPGEAASAAHSDAAGA</sequence>
<dbReference type="InterPro" id="IPR051599">
    <property type="entry name" value="Cell_Envelope_Assoc"/>
</dbReference>
<keyword evidence="1" id="KW-1133">Transmembrane helix</keyword>
<gene>
    <name evidence="3" type="ORF">HUK68_20320</name>
</gene>
<dbReference type="AlphaFoldDB" id="A0A6N1X7E2"/>
<evidence type="ECO:0000256" key="1">
    <source>
        <dbReference type="SAM" id="Phobius"/>
    </source>
</evidence>
<evidence type="ECO:0000313" key="3">
    <source>
        <dbReference type="EMBL" id="QKV55281.1"/>
    </source>
</evidence>
<dbReference type="GO" id="GO:0000270">
    <property type="term" value="P:peptidoglycan metabolic process"/>
    <property type="evidence" value="ECO:0007669"/>
    <property type="project" value="TreeGrafter"/>
</dbReference>
<dbReference type="PANTHER" id="PTHR30336">
    <property type="entry name" value="INNER MEMBRANE PROTEIN, PROBABLE PERMEASE"/>
    <property type="match status" value="1"/>
</dbReference>
<dbReference type="EMBL" id="CP054841">
    <property type="protein sequence ID" value="QKV55281.1"/>
    <property type="molecule type" value="Genomic_DNA"/>
</dbReference>
<dbReference type="InterPro" id="IPR003848">
    <property type="entry name" value="DUF218"/>
</dbReference>
<evidence type="ECO:0000259" key="2">
    <source>
        <dbReference type="Pfam" id="PF02698"/>
    </source>
</evidence>
<dbReference type="GO" id="GO:0043164">
    <property type="term" value="P:Gram-negative-bacterium-type cell wall biogenesis"/>
    <property type="evidence" value="ECO:0007669"/>
    <property type="project" value="TreeGrafter"/>
</dbReference>
<dbReference type="Gene3D" id="3.40.50.620">
    <property type="entry name" value="HUPs"/>
    <property type="match status" value="1"/>
</dbReference>
<dbReference type="RefSeq" id="WP_175506070.1">
    <property type="nucleotide sequence ID" value="NZ_CP054841.1"/>
</dbReference>
<dbReference type="PANTHER" id="PTHR30336:SF4">
    <property type="entry name" value="ENVELOPE BIOGENESIS FACTOR ELYC"/>
    <property type="match status" value="1"/>
</dbReference>
<name>A0A6N1X7E2_9BURK</name>
<proteinExistence type="predicted"/>
<dbReference type="CDD" id="cd06259">
    <property type="entry name" value="YdcF-like"/>
    <property type="match status" value="1"/>
</dbReference>